<sequence length="198" mass="21765">MHGMICKSLEGYVISAHGKDVWAAIARDAEVGIDGFEAMQSYPNEVFAAAQTAAAKRLGRDRLQLMEDIGIWICTHPPLQPVRRLFRFIGTSFRDLVLSLDEVEARARMAVPELELPIFHLCQVDDVEFEVQCTWPIPGASGLLTGILRTLADEYGALAMIEIDATQKVSAGWVEIVSIQLFDEDFQAPQAFSLGGAA</sequence>
<name>A0ABQ4NG00_9RHOB</name>
<proteinExistence type="predicted"/>
<dbReference type="EMBL" id="BPFH01000001">
    <property type="protein sequence ID" value="GIT93379.1"/>
    <property type="molecule type" value="Genomic_DNA"/>
</dbReference>
<dbReference type="Pfam" id="PF07700">
    <property type="entry name" value="HNOB"/>
    <property type="match status" value="1"/>
</dbReference>
<evidence type="ECO:0000313" key="2">
    <source>
        <dbReference type="EMBL" id="GIT93379.1"/>
    </source>
</evidence>
<evidence type="ECO:0000313" key="3">
    <source>
        <dbReference type="Proteomes" id="UP000786693"/>
    </source>
</evidence>
<feature type="domain" description="Heme NO-binding" evidence="1">
    <location>
        <begin position="2"/>
        <end position="156"/>
    </location>
</feature>
<dbReference type="InterPro" id="IPR038158">
    <property type="entry name" value="H-NOX_domain_sf"/>
</dbReference>
<evidence type="ECO:0000259" key="1">
    <source>
        <dbReference type="Pfam" id="PF07700"/>
    </source>
</evidence>
<organism evidence="2 3">
    <name type="scientific">Jannaschia pagri</name>
    <dbReference type="NCBI Taxonomy" id="2829797"/>
    <lineage>
        <taxon>Bacteria</taxon>
        <taxon>Pseudomonadati</taxon>
        <taxon>Pseudomonadota</taxon>
        <taxon>Alphaproteobacteria</taxon>
        <taxon>Rhodobacterales</taxon>
        <taxon>Roseobacteraceae</taxon>
        <taxon>Jannaschia</taxon>
    </lineage>
</organism>
<dbReference type="Gene3D" id="3.90.1520.10">
    <property type="entry name" value="H-NOX domain"/>
    <property type="match status" value="1"/>
</dbReference>
<dbReference type="PANTHER" id="PTHR45655">
    <property type="entry name" value="GUANYLATE CYCLASE SOLUBLE SUBUNIT BETA-2"/>
    <property type="match status" value="1"/>
</dbReference>
<dbReference type="SUPFAM" id="SSF111126">
    <property type="entry name" value="Ligand-binding domain in the NO signalling and Golgi transport"/>
    <property type="match status" value="1"/>
</dbReference>
<accession>A0ABQ4NG00</accession>
<dbReference type="PANTHER" id="PTHR45655:SF13">
    <property type="entry name" value="SOLUBLE GUANYLATE CYCLASE GCY-32-RELATED"/>
    <property type="match status" value="1"/>
</dbReference>
<dbReference type="InterPro" id="IPR011644">
    <property type="entry name" value="Heme_NO-bd"/>
</dbReference>
<comment type="caution">
    <text evidence="2">The sequence shown here is derived from an EMBL/GenBank/DDBJ whole genome shotgun (WGS) entry which is preliminary data.</text>
</comment>
<gene>
    <name evidence="2" type="ORF">JANAI62_00020</name>
</gene>
<protein>
    <recommendedName>
        <fullName evidence="1">Heme NO-binding domain-containing protein</fullName>
    </recommendedName>
</protein>
<keyword evidence="3" id="KW-1185">Reference proteome</keyword>
<dbReference type="InterPro" id="IPR024096">
    <property type="entry name" value="NO_sig/Golgi_transp_ligand-bd"/>
</dbReference>
<reference evidence="2 3" key="1">
    <citation type="submission" date="2021-05" db="EMBL/GenBank/DDBJ databases">
        <title>Bacteria Genome sequencing.</title>
        <authorList>
            <person name="Takabe Y."/>
            <person name="Nakajima Y."/>
            <person name="Suzuki S."/>
            <person name="Shiozaki T."/>
        </authorList>
    </citation>
    <scope>NUCLEOTIDE SEQUENCE [LARGE SCALE GENOMIC DNA]</scope>
    <source>
        <strain evidence="2 3">AI_62</strain>
    </source>
</reference>
<dbReference type="Proteomes" id="UP000786693">
    <property type="component" value="Unassembled WGS sequence"/>
</dbReference>
<dbReference type="RefSeq" id="WP_220746928.1">
    <property type="nucleotide sequence ID" value="NZ_BPFH01000001.1"/>
</dbReference>